<keyword evidence="3" id="KW-1185">Reference proteome</keyword>
<dbReference type="AlphaFoldDB" id="A0A285LAQ2"/>
<evidence type="ECO:0000313" key="3">
    <source>
        <dbReference type="Proteomes" id="UP000219565"/>
    </source>
</evidence>
<evidence type="ECO:0000313" key="2">
    <source>
        <dbReference type="EMBL" id="SNY81543.1"/>
    </source>
</evidence>
<dbReference type="InterPro" id="IPR025402">
    <property type="entry name" value="DMP19_C"/>
</dbReference>
<protein>
    <recommendedName>
        <fullName evidence="1">DNA mimic protein DMP19 C-terminal domain-containing protein</fullName>
    </recommendedName>
</protein>
<proteinExistence type="predicted"/>
<feature type="domain" description="DNA mimic protein DMP19 C-terminal" evidence="1">
    <location>
        <begin position="50"/>
        <end position="172"/>
    </location>
</feature>
<dbReference type="Proteomes" id="UP000219565">
    <property type="component" value="Unassembled WGS sequence"/>
</dbReference>
<reference evidence="2 3" key="1">
    <citation type="submission" date="2017-09" db="EMBL/GenBank/DDBJ databases">
        <authorList>
            <person name="Ehlers B."/>
            <person name="Leendertz F.H."/>
        </authorList>
    </citation>
    <scope>NUCLEOTIDE SEQUENCE [LARGE SCALE GENOMIC DNA]</scope>
    <source>
        <strain evidence="2 3">DSM 45537</strain>
    </source>
</reference>
<dbReference type="STRING" id="1379680.GCA_001612615_05641"/>
<evidence type="ECO:0000259" key="1">
    <source>
        <dbReference type="Pfam" id="PF14300"/>
    </source>
</evidence>
<dbReference type="RefSeq" id="WP_097245536.1">
    <property type="nucleotide sequence ID" value="NZ_JAMTCV010000015.1"/>
</dbReference>
<organism evidence="2 3">
    <name type="scientific">Nocardia amikacinitolerans</name>
    <dbReference type="NCBI Taxonomy" id="756689"/>
    <lineage>
        <taxon>Bacteria</taxon>
        <taxon>Bacillati</taxon>
        <taxon>Actinomycetota</taxon>
        <taxon>Actinomycetes</taxon>
        <taxon>Mycobacteriales</taxon>
        <taxon>Nocardiaceae</taxon>
        <taxon>Nocardia</taxon>
    </lineage>
</organism>
<sequence length="181" mass="20003">MDYRFPASARAAVARALADADDIARAADIVFWSNPATEELRADPVRRRTALPPAFANLMVLAALDEHIDAGGFGRYLARRVDELPWLPGALRAAGMPGLAAAVVVAGYEALAESHDDADLDRLWDDEYAVLENPDQIRQPPDSSRKNRADALYDANEPADFQQRVLEYARANLDDFVRPDR</sequence>
<name>A0A285LAQ2_9NOCA</name>
<dbReference type="OrthoDB" id="4547297at2"/>
<accession>A0A285LAQ2</accession>
<dbReference type="EMBL" id="OBEG01000003">
    <property type="protein sequence ID" value="SNY81543.1"/>
    <property type="molecule type" value="Genomic_DNA"/>
</dbReference>
<dbReference type="Pfam" id="PF14300">
    <property type="entry name" value="DMP19"/>
    <property type="match status" value="1"/>
</dbReference>
<gene>
    <name evidence="2" type="ORF">SAMN04244553_3142</name>
</gene>